<feature type="region of interest" description="Disordered" evidence="1">
    <location>
        <begin position="159"/>
        <end position="218"/>
    </location>
</feature>
<dbReference type="OrthoDB" id="249058at2759"/>
<name>A0A422PT34_9TRYP</name>
<gene>
    <name evidence="2" type="ORF">Tco025E_03680</name>
</gene>
<evidence type="ECO:0000313" key="2">
    <source>
        <dbReference type="EMBL" id="RNF20922.1"/>
    </source>
</evidence>
<evidence type="ECO:0000313" key="3">
    <source>
        <dbReference type="Proteomes" id="UP000284403"/>
    </source>
</evidence>
<dbReference type="Proteomes" id="UP000284403">
    <property type="component" value="Unassembled WGS sequence"/>
</dbReference>
<protein>
    <submittedName>
        <fullName evidence="2">Uncharacterized protein</fullName>
    </submittedName>
</protein>
<organism evidence="2 3">
    <name type="scientific">Trypanosoma conorhini</name>
    <dbReference type="NCBI Taxonomy" id="83891"/>
    <lineage>
        <taxon>Eukaryota</taxon>
        <taxon>Discoba</taxon>
        <taxon>Euglenozoa</taxon>
        <taxon>Kinetoplastea</taxon>
        <taxon>Metakinetoplastina</taxon>
        <taxon>Trypanosomatida</taxon>
        <taxon>Trypanosomatidae</taxon>
        <taxon>Trypanosoma</taxon>
    </lineage>
</organism>
<accession>A0A422PT34</accession>
<proteinExistence type="predicted"/>
<dbReference type="RefSeq" id="XP_029229375.1">
    <property type="nucleotide sequence ID" value="XM_029370598.1"/>
</dbReference>
<feature type="region of interest" description="Disordered" evidence="1">
    <location>
        <begin position="251"/>
        <end position="280"/>
    </location>
</feature>
<comment type="caution">
    <text evidence="2">The sequence shown here is derived from an EMBL/GenBank/DDBJ whole genome shotgun (WGS) entry which is preliminary data.</text>
</comment>
<dbReference type="GeneID" id="40317291"/>
<dbReference type="AlphaFoldDB" id="A0A422PT34"/>
<keyword evidence="3" id="KW-1185">Reference proteome</keyword>
<feature type="compositionally biased region" description="Polar residues" evidence="1">
    <location>
        <begin position="161"/>
        <end position="173"/>
    </location>
</feature>
<feature type="compositionally biased region" description="Acidic residues" evidence="1">
    <location>
        <begin position="174"/>
        <end position="186"/>
    </location>
</feature>
<evidence type="ECO:0000256" key="1">
    <source>
        <dbReference type="SAM" id="MobiDB-lite"/>
    </source>
</evidence>
<reference evidence="2 3" key="1">
    <citation type="journal article" date="2018" name="BMC Genomics">
        <title>Genomic comparison of Trypanosoma conorhini and Trypanosoma rangeli to Trypanosoma cruzi strains of high and low virulence.</title>
        <authorList>
            <person name="Bradwell K.R."/>
            <person name="Koparde V.N."/>
            <person name="Matveyev A.V."/>
            <person name="Serrano M.G."/>
            <person name="Alves J.M."/>
            <person name="Parikh H."/>
            <person name="Huang B."/>
            <person name="Lee V."/>
            <person name="Espinosa-Alvarez O."/>
            <person name="Ortiz P.A."/>
            <person name="Costa-Martins A.G."/>
            <person name="Teixeira M.M."/>
            <person name="Buck G.A."/>
        </authorList>
    </citation>
    <scope>NUCLEOTIDE SEQUENCE [LARGE SCALE GENOMIC DNA]</scope>
    <source>
        <strain evidence="2 3">025E</strain>
    </source>
</reference>
<feature type="compositionally biased region" description="Polar residues" evidence="1">
    <location>
        <begin position="268"/>
        <end position="280"/>
    </location>
</feature>
<sequence>MAISNDHSGCARPEAAVASCAPRDAGELVALPPHGALTASPRTPADDLREEEAVRSEVAVQLAEKVVVLRRQLRRREAEIQALQSGDGGGVAELQRKLAEMETKGALWRQRVKEALRASQRREQALLAENIALQQRQQELQGRLNEAAFRLEAGALRNARRTAQVSRHSQTNESTEEAESGDDDSYGGDAPVVSVAGANTLPPRQPQPSPPSPTARTPSYVVASMESLAAAAAAAAVTPMQPEFLPDVGGKSSLVFPPPPPPFLLTPRGNSNPNGSRTNGSPNCPLEISSCDPDSHAQAAPLIVAVHYNNSEGWSVETKLQVYPGMTVAQLKSHCCSQFNDRYQLQLDAGALCVRYYHEKANRHVVLSAYRELHSFACFQRCGREQIPITLQLATEDHLARLVHDTMNLASVSRLNSPHDRAE</sequence>
<feature type="compositionally biased region" description="Pro residues" evidence="1">
    <location>
        <begin position="203"/>
        <end position="213"/>
    </location>
</feature>
<dbReference type="EMBL" id="MKKU01000167">
    <property type="protein sequence ID" value="RNF20922.1"/>
    <property type="molecule type" value="Genomic_DNA"/>
</dbReference>